<accession>A0A6G1H2P6</accession>
<keyword evidence="1" id="KW-0862">Zinc</keyword>
<feature type="region of interest" description="Disordered" evidence="2">
    <location>
        <begin position="78"/>
        <end position="132"/>
    </location>
</feature>
<feature type="region of interest" description="Disordered" evidence="2">
    <location>
        <begin position="34"/>
        <end position="62"/>
    </location>
</feature>
<keyword evidence="1" id="KW-0479">Metal-binding</keyword>
<dbReference type="PROSITE" id="PS00028">
    <property type="entry name" value="ZINC_FINGER_C2H2_1"/>
    <property type="match status" value="1"/>
</dbReference>
<evidence type="ECO:0000313" key="5">
    <source>
        <dbReference type="Proteomes" id="UP000800041"/>
    </source>
</evidence>
<dbReference type="AlphaFoldDB" id="A0A6G1H2P6"/>
<evidence type="ECO:0000256" key="1">
    <source>
        <dbReference type="ARBA" id="ARBA00022771"/>
    </source>
</evidence>
<name>A0A6G1H2P6_9PEZI</name>
<keyword evidence="1" id="KW-0863">Zinc-finger</keyword>
<dbReference type="SUPFAM" id="SSF57667">
    <property type="entry name" value="beta-beta-alpha zinc fingers"/>
    <property type="match status" value="1"/>
</dbReference>
<gene>
    <name evidence="4" type="ORF">K402DRAFT_392989</name>
</gene>
<reference evidence="4" key="1">
    <citation type="journal article" date="2020" name="Stud. Mycol.">
        <title>101 Dothideomycetes genomes: a test case for predicting lifestyles and emergence of pathogens.</title>
        <authorList>
            <person name="Haridas S."/>
            <person name="Albert R."/>
            <person name="Binder M."/>
            <person name="Bloem J."/>
            <person name="Labutti K."/>
            <person name="Salamov A."/>
            <person name="Andreopoulos B."/>
            <person name="Baker S."/>
            <person name="Barry K."/>
            <person name="Bills G."/>
            <person name="Bluhm B."/>
            <person name="Cannon C."/>
            <person name="Castanera R."/>
            <person name="Culley D."/>
            <person name="Daum C."/>
            <person name="Ezra D."/>
            <person name="Gonzalez J."/>
            <person name="Henrissat B."/>
            <person name="Kuo A."/>
            <person name="Liang C."/>
            <person name="Lipzen A."/>
            <person name="Lutzoni F."/>
            <person name="Magnuson J."/>
            <person name="Mondo S."/>
            <person name="Nolan M."/>
            <person name="Ohm R."/>
            <person name="Pangilinan J."/>
            <person name="Park H.-J."/>
            <person name="Ramirez L."/>
            <person name="Alfaro M."/>
            <person name="Sun H."/>
            <person name="Tritt A."/>
            <person name="Yoshinaga Y."/>
            <person name="Zwiers L.-H."/>
            <person name="Turgeon B."/>
            <person name="Goodwin S."/>
            <person name="Spatafora J."/>
            <person name="Crous P."/>
            <person name="Grigoriev I."/>
        </authorList>
    </citation>
    <scope>NUCLEOTIDE SEQUENCE</scope>
    <source>
        <strain evidence="4">CBS 113979</strain>
    </source>
</reference>
<evidence type="ECO:0000256" key="2">
    <source>
        <dbReference type="SAM" id="MobiDB-lite"/>
    </source>
</evidence>
<dbReference type="EMBL" id="ML977153">
    <property type="protein sequence ID" value="KAF1987290.1"/>
    <property type="molecule type" value="Genomic_DNA"/>
</dbReference>
<sequence>MASSGDPLYCSLCQKGFKQFPQMDAHLSSYEHNHAVNRSGGNKTFYPTQKPKRKAEQSGEMRKLDLNVMKAKKRAIAPGAGFQSIESSTRRPEGEKPSAITVLSDGPSPPRGSEIGTEREPEPALEEAADSIELPDMGYELYDPWKPCECQRCKEKGIVIGPPSPGP</sequence>
<proteinExistence type="predicted"/>
<dbReference type="InterPro" id="IPR036236">
    <property type="entry name" value="Znf_C2H2_sf"/>
</dbReference>
<dbReference type="GO" id="GO:0008270">
    <property type="term" value="F:zinc ion binding"/>
    <property type="evidence" value="ECO:0007669"/>
    <property type="project" value="UniProtKB-KW"/>
</dbReference>
<evidence type="ECO:0000313" key="4">
    <source>
        <dbReference type="EMBL" id="KAF1987290.1"/>
    </source>
</evidence>
<keyword evidence="5" id="KW-1185">Reference proteome</keyword>
<dbReference type="InterPro" id="IPR003604">
    <property type="entry name" value="Matrin/U1-like-C_Znf_C2H2"/>
</dbReference>
<organism evidence="4 5">
    <name type="scientific">Aulographum hederae CBS 113979</name>
    <dbReference type="NCBI Taxonomy" id="1176131"/>
    <lineage>
        <taxon>Eukaryota</taxon>
        <taxon>Fungi</taxon>
        <taxon>Dikarya</taxon>
        <taxon>Ascomycota</taxon>
        <taxon>Pezizomycotina</taxon>
        <taxon>Dothideomycetes</taxon>
        <taxon>Pleosporomycetidae</taxon>
        <taxon>Aulographales</taxon>
        <taxon>Aulographaceae</taxon>
    </lineage>
</organism>
<dbReference type="GO" id="GO:0003676">
    <property type="term" value="F:nucleic acid binding"/>
    <property type="evidence" value="ECO:0007669"/>
    <property type="project" value="InterPro"/>
</dbReference>
<protein>
    <recommendedName>
        <fullName evidence="3">C2H2-type domain-containing protein</fullName>
    </recommendedName>
</protein>
<dbReference type="SMART" id="SM00451">
    <property type="entry name" value="ZnF_U1"/>
    <property type="match status" value="1"/>
</dbReference>
<evidence type="ECO:0000259" key="3">
    <source>
        <dbReference type="PROSITE" id="PS00028"/>
    </source>
</evidence>
<feature type="domain" description="C2H2-type" evidence="3">
    <location>
        <begin position="10"/>
        <end position="32"/>
    </location>
</feature>
<dbReference type="Proteomes" id="UP000800041">
    <property type="component" value="Unassembled WGS sequence"/>
</dbReference>
<dbReference type="InterPro" id="IPR013087">
    <property type="entry name" value="Znf_C2H2_type"/>
</dbReference>
<dbReference type="OrthoDB" id="4822at2759"/>